<accession>A0A0J9Y4G0</accession>
<protein>
    <submittedName>
        <fullName evidence="2">Bm978</fullName>
    </submittedName>
</protein>
<keyword evidence="1" id="KW-1133">Transmembrane helix</keyword>
<dbReference type="EMBL" id="LN864222">
    <property type="protein sequence ID" value="CDQ01638.1"/>
    <property type="molecule type" value="Genomic_DNA"/>
</dbReference>
<dbReference type="AlphaFoldDB" id="A0A0J9Y4G0"/>
<feature type="non-terminal residue" evidence="2">
    <location>
        <position position="92"/>
    </location>
</feature>
<keyword evidence="1" id="KW-0472">Membrane</keyword>
<keyword evidence="1" id="KW-0812">Transmembrane</keyword>
<evidence type="ECO:0000313" key="3">
    <source>
        <dbReference type="WormBase" id="Bm978"/>
    </source>
</evidence>
<organism evidence="2">
    <name type="scientific">Brugia malayi</name>
    <name type="common">Filarial nematode worm</name>
    <dbReference type="NCBI Taxonomy" id="6279"/>
    <lineage>
        <taxon>Eukaryota</taxon>
        <taxon>Metazoa</taxon>
        <taxon>Ecdysozoa</taxon>
        <taxon>Nematoda</taxon>
        <taxon>Chromadorea</taxon>
        <taxon>Rhabditida</taxon>
        <taxon>Spirurina</taxon>
        <taxon>Spiruromorpha</taxon>
        <taxon>Filarioidea</taxon>
        <taxon>Onchocercidae</taxon>
        <taxon>Brugia</taxon>
    </lineage>
</organism>
<sequence length="92" mass="10527">MFPAPTVHSNHQSYQLSQAVATISAFSHRLRAALRSLNFLLSCAEVEKLLTATFNIMLTLIVWIGIYHTKKDSNSVFYYKFDPVHNHTTENE</sequence>
<proteinExistence type="predicted"/>
<evidence type="ECO:0000256" key="1">
    <source>
        <dbReference type="SAM" id="Phobius"/>
    </source>
</evidence>
<evidence type="ECO:0000313" key="2">
    <source>
        <dbReference type="EMBL" id="CDQ01638.1"/>
    </source>
</evidence>
<reference evidence="2" key="2">
    <citation type="submission" date="2012-12" db="EMBL/GenBank/DDBJ databases">
        <authorList>
            <person name="Gao Y.W."/>
            <person name="Fan S.T."/>
            <person name="Sun H.T."/>
            <person name="Wang Z."/>
            <person name="Gao X.L."/>
            <person name="Li Y.G."/>
            <person name="Wang T.C."/>
            <person name="Zhang K."/>
            <person name="Xu W.W."/>
            <person name="Yu Z.J."/>
            <person name="Xia X.Z."/>
        </authorList>
    </citation>
    <scope>NUCLEOTIDE SEQUENCE</scope>
    <source>
        <strain evidence="2">FR3</strain>
    </source>
</reference>
<dbReference type="WormBase" id="Bm978">
    <property type="protein sequence ID" value="BM41337"/>
    <property type="gene ID" value="WBGene00221239"/>
</dbReference>
<reference evidence="2" key="1">
    <citation type="journal article" date="2007" name="Science">
        <title>Draft genome of the filarial nematode parasite Brugia malayi.</title>
        <authorList>
            <person name="Ghedin E."/>
            <person name="Wang S."/>
            <person name="Spiro D."/>
            <person name="Caler E."/>
            <person name="Zhao Q."/>
            <person name="Crabtree J."/>
            <person name="Allen J.E."/>
            <person name="Delcher A.L."/>
            <person name="Guiliano D.B."/>
            <person name="Miranda-Saavedra D."/>
            <person name="Angiuoli S.V."/>
            <person name="Creasy T."/>
            <person name="Amedeo P."/>
            <person name="Haas B."/>
            <person name="El-Sayed N.M."/>
            <person name="Wortman J.R."/>
            <person name="Feldblyum T."/>
            <person name="Tallon L."/>
            <person name="Schatz M."/>
            <person name="Shumway M."/>
            <person name="Koo H."/>
            <person name="Salzberg S.L."/>
            <person name="Schobel S."/>
            <person name="Pertea M."/>
            <person name="Pop M."/>
            <person name="White O."/>
            <person name="Barton G.J."/>
            <person name="Carlow C.K."/>
            <person name="Crawford M.J."/>
            <person name="Daub J."/>
            <person name="Dimmic M.W."/>
            <person name="Estes C.F."/>
            <person name="Foster J.M."/>
            <person name="Ganatra M."/>
            <person name="Gregory W.F."/>
            <person name="Johnson N.M."/>
            <person name="Jin J."/>
            <person name="Komuniecki R."/>
            <person name="Korf I."/>
            <person name="Kumar S."/>
            <person name="Laney S."/>
            <person name="Li B.W."/>
            <person name="Li W."/>
            <person name="Lindblom T.H."/>
            <person name="Lustigman S."/>
            <person name="Ma D."/>
            <person name="Maina C.V."/>
            <person name="Martin D.M."/>
            <person name="McCarter J.P."/>
            <person name="McReynolds L."/>
            <person name="Mitreva M."/>
            <person name="Nutman T.B."/>
            <person name="Parkinson J."/>
            <person name="Peregrin-Alvarez J.M."/>
            <person name="Poole C."/>
            <person name="Ren Q."/>
            <person name="Saunders L."/>
            <person name="Sluder A.E."/>
            <person name="Smith K."/>
            <person name="Stanke M."/>
            <person name="Unnasch T.R."/>
            <person name="Ware J."/>
            <person name="Wei A.D."/>
            <person name="Weil G."/>
            <person name="Williams D.J."/>
            <person name="Zhang Y."/>
            <person name="Williams S.A."/>
            <person name="Fraser-Liggett C."/>
            <person name="Slatko B."/>
            <person name="Blaxter M.L."/>
            <person name="Scott A.L."/>
        </authorList>
    </citation>
    <scope>NUCLEOTIDE SEQUENCE</scope>
    <source>
        <strain evidence="2">FR3</strain>
    </source>
</reference>
<gene>
    <name evidence="2 3" type="ORF">Bm978</name>
    <name evidence="2" type="ORF">BM_Bm978</name>
</gene>
<feature type="transmembrane region" description="Helical" evidence="1">
    <location>
        <begin position="49"/>
        <end position="67"/>
    </location>
</feature>
<name>A0A0J9Y4G0_BRUMA</name>